<protein>
    <recommendedName>
        <fullName evidence="3">HTH cro/C1-type domain-containing protein</fullName>
    </recommendedName>
</protein>
<sequence length="420" mass="46187">MSDDLPAWAVRLRAERRNRLWSQREMARRLVEAADEDTRPRLSSRETMVRRIKAYEAGHNRPGDPYRVLYARAFGFTEADLFGENRGSRVAGEGCGVAGSRQCVAARYDIPMDPADADVSHHGPVAPEVVMYFLEQLPGHYKADMWLGPRHLIPTVATQAELIRELAQAADAPVRRGLLGAGVAYAALLGWLYQDAGDLGRARAWRAVALDMAHRSQDPQLISYALTNKAMLAVDLDDGRMVVDYTEAALADEAKLCPKVRILALVHQAHGHSMLPARDRDLVDRLLDRAAVLVDRVDDEYPWGNACRRTLGYIDVQRATAYVRLGAYREAVALWDRILGTAPESARRDNGVFWARQAAALAAVPEPERVVQITSAAASVVGGTGSARLRKEIKAVSRHATAWASTGPGRELAAIVARFA</sequence>
<evidence type="ECO:0000313" key="1">
    <source>
        <dbReference type="EMBL" id="GIH34796.1"/>
    </source>
</evidence>
<evidence type="ECO:0000313" key="2">
    <source>
        <dbReference type="Proteomes" id="UP000651728"/>
    </source>
</evidence>
<dbReference type="CDD" id="cd00093">
    <property type="entry name" value="HTH_XRE"/>
    <property type="match status" value="1"/>
</dbReference>
<dbReference type="RefSeq" id="WP_204287586.1">
    <property type="nucleotide sequence ID" value="NZ_BAABEJ010000012.1"/>
</dbReference>
<accession>A0ABQ4FIZ9</accession>
<dbReference type="InterPro" id="IPR001387">
    <property type="entry name" value="Cro/C1-type_HTH"/>
</dbReference>
<name>A0ABQ4FIZ9_9ACTN</name>
<dbReference type="SUPFAM" id="SSF48452">
    <property type="entry name" value="TPR-like"/>
    <property type="match status" value="1"/>
</dbReference>
<keyword evidence="2" id="KW-1185">Reference proteome</keyword>
<evidence type="ECO:0008006" key="3">
    <source>
        <dbReference type="Google" id="ProtNLM"/>
    </source>
</evidence>
<organism evidence="1 2">
    <name type="scientific">Microbispora amethystogenes</name>
    <dbReference type="NCBI Taxonomy" id="1427754"/>
    <lineage>
        <taxon>Bacteria</taxon>
        <taxon>Bacillati</taxon>
        <taxon>Actinomycetota</taxon>
        <taxon>Actinomycetes</taxon>
        <taxon>Streptosporangiales</taxon>
        <taxon>Streptosporangiaceae</taxon>
        <taxon>Microbispora</taxon>
    </lineage>
</organism>
<dbReference type="Gene3D" id="1.10.260.40">
    <property type="entry name" value="lambda repressor-like DNA-binding domains"/>
    <property type="match status" value="1"/>
</dbReference>
<dbReference type="InterPro" id="IPR011990">
    <property type="entry name" value="TPR-like_helical_dom_sf"/>
</dbReference>
<reference evidence="1 2" key="1">
    <citation type="submission" date="2021-01" db="EMBL/GenBank/DDBJ databases">
        <title>Whole genome shotgun sequence of Microbispora amethystogenes NBRC 101907.</title>
        <authorList>
            <person name="Komaki H."/>
            <person name="Tamura T."/>
        </authorList>
    </citation>
    <scope>NUCLEOTIDE SEQUENCE [LARGE SCALE GENOMIC DNA]</scope>
    <source>
        <strain evidence="1 2">NBRC 101907</strain>
    </source>
</reference>
<proteinExistence type="predicted"/>
<dbReference type="InterPro" id="IPR010982">
    <property type="entry name" value="Lambda_DNA-bd_dom_sf"/>
</dbReference>
<comment type="caution">
    <text evidence="1">The sequence shown here is derived from an EMBL/GenBank/DDBJ whole genome shotgun (WGS) entry which is preliminary data.</text>
</comment>
<dbReference type="Proteomes" id="UP000651728">
    <property type="component" value="Unassembled WGS sequence"/>
</dbReference>
<dbReference type="EMBL" id="BOOB01000039">
    <property type="protein sequence ID" value="GIH34796.1"/>
    <property type="molecule type" value="Genomic_DNA"/>
</dbReference>
<gene>
    <name evidence="1" type="ORF">Mam01_49600</name>
</gene>